<evidence type="ECO:0000313" key="6">
    <source>
        <dbReference type="EMBL" id="GAJ30596.1"/>
    </source>
</evidence>
<dbReference type="Gene3D" id="3.30.70.260">
    <property type="match status" value="1"/>
</dbReference>
<comment type="caution">
    <text evidence="6">The sequence shown here is derived from an EMBL/GenBank/DDBJ whole genome shotgun (WGS) entry which is preliminary data.</text>
</comment>
<dbReference type="GO" id="GO:0006567">
    <property type="term" value="P:L-threonine catabolic process"/>
    <property type="evidence" value="ECO:0007669"/>
    <property type="project" value="TreeGrafter"/>
</dbReference>
<accession>A0A023D9U7</accession>
<dbReference type="InterPro" id="IPR050147">
    <property type="entry name" value="Ser/Thr_Dehydratase"/>
</dbReference>
<keyword evidence="4" id="KW-0456">Lyase</keyword>
<evidence type="ECO:0000256" key="2">
    <source>
        <dbReference type="ARBA" id="ARBA00010869"/>
    </source>
</evidence>
<dbReference type="Proteomes" id="UP000019760">
    <property type="component" value="Unassembled WGS sequence"/>
</dbReference>
<dbReference type="InterPro" id="IPR036052">
    <property type="entry name" value="TrpB-like_PALP_sf"/>
</dbReference>
<feature type="domain" description="ACT" evidence="5">
    <location>
        <begin position="331"/>
        <end position="404"/>
    </location>
</feature>
<evidence type="ECO:0000256" key="1">
    <source>
        <dbReference type="ARBA" id="ARBA00001933"/>
    </source>
</evidence>
<reference evidence="6 7" key="2">
    <citation type="journal article" date="2014" name="FEMS Microbiol. Lett.">
        <title>Draft genomic DNA sequence of the facultatively methylotrophic bacterium Acidomonas methanolica type strain MB58.</title>
        <authorList>
            <person name="Higashiura N."/>
            <person name="Hadano H."/>
            <person name="Hirakawa H."/>
            <person name="Matsutani M."/>
            <person name="Takabe S."/>
            <person name="Matsushita K."/>
            <person name="Azuma Y."/>
        </authorList>
    </citation>
    <scope>NUCLEOTIDE SEQUENCE [LARGE SCALE GENOMIC DNA]</scope>
    <source>
        <strain evidence="6 7">MB58</strain>
    </source>
</reference>
<sequence length="404" mass="42385">MLQTTPLLDFAAIAAAHERIAPRIVRTPTIPCAALSQIAGADIWLKLENLQAISSFKERGAANKLALLTPEERARGVIAVSAGNHAQGVARHAALLGINATIVMPRFTPTAKVERTRGWGARVVTEGEDFTEASLLADEIRRRENLVLVHPFNDPAVMAGQGTFAIELLEDTPAPDALVVPIGGGGLISGTAVAAAHLRPGLPVWGVQVESYASLAGFPGEAVPTLGGSTVAEGIAVARLGDLCIAALRPHLSGVLVVSELQVESAIALLAENAKQVSEGAGAAALAAVLAYPEHFRGRRVALPVSGGNIGVRILANTLLRALRRDGRLLSLILQIPDRPGVLADISTRIGDLGGNIIEVSHQRLFAAPSVQTAELEIMIEARDSAHADEIETELRAHYTLTRG</sequence>
<dbReference type="SUPFAM" id="SSF55021">
    <property type="entry name" value="ACT-like"/>
    <property type="match status" value="1"/>
</dbReference>
<dbReference type="PROSITE" id="PS51671">
    <property type="entry name" value="ACT"/>
    <property type="match status" value="1"/>
</dbReference>
<dbReference type="InterPro" id="IPR044561">
    <property type="entry name" value="ACT_ThrD-II-like"/>
</dbReference>
<dbReference type="GO" id="GO:0004794">
    <property type="term" value="F:threonine deaminase activity"/>
    <property type="evidence" value="ECO:0007669"/>
    <property type="project" value="TreeGrafter"/>
</dbReference>
<evidence type="ECO:0000256" key="4">
    <source>
        <dbReference type="ARBA" id="ARBA00023239"/>
    </source>
</evidence>
<dbReference type="CDD" id="cd04886">
    <property type="entry name" value="ACT_ThrD-II-like"/>
    <property type="match status" value="1"/>
</dbReference>
<dbReference type="Gene3D" id="3.40.50.1100">
    <property type="match status" value="2"/>
</dbReference>
<dbReference type="Pfam" id="PF00291">
    <property type="entry name" value="PALP"/>
    <property type="match status" value="1"/>
</dbReference>
<dbReference type="SUPFAM" id="SSF53686">
    <property type="entry name" value="Tryptophan synthase beta subunit-like PLP-dependent enzymes"/>
    <property type="match status" value="1"/>
</dbReference>
<dbReference type="GO" id="GO:0003941">
    <property type="term" value="F:L-serine ammonia-lyase activity"/>
    <property type="evidence" value="ECO:0007669"/>
    <property type="project" value="TreeGrafter"/>
</dbReference>
<dbReference type="InterPro" id="IPR045865">
    <property type="entry name" value="ACT-like_dom_sf"/>
</dbReference>
<evidence type="ECO:0000256" key="3">
    <source>
        <dbReference type="ARBA" id="ARBA00022898"/>
    </source>
</evidence>
<comment type="cofactor">
    <cofactor evidence="1">
        <name>pyridoxal 5'-phosphate</name>
        <dbReference type="ChEBI" id="CHEBI:597326"/>
    </cofactor>
</comment>
<proteinExistence type="inferred from homology"/>
<evidence type="ECO:0000313" key="7">
    <source>
        <dbReference type="Proteomes" id="UP000019760"/>
    </source>
</evidence>
<protein>
    <submittedName>
        <fullName evidence="6">Threonine dehydratase</fullName>
    </submittedName>
</protein>
<dbReference type="GO" id="GO:0006565">
    <property type="term" value="P:L-serine catabolic process"/>
    <property type="evidence" value="ECO:0007669"/>
    <property type="project" value="TreeGrafter"/>
</dbReference>
<dbReference type="NCBIfam" id="NF005600">
    <property type="entry name" value="PRK07334.1"/>
    <property type="match status" value="1"/>
</dbReference>
<dbReference type="AlphaFoldDB" id="A0A023D9U7"/>
<dbReference type="CDD" id="cd01562">
    <property type="entry name" value="Thr-dehyd"/>
    <property type="match status" value="1"/>
</dbReference>
<dbReference type="InterPro" id="IPR001926">
    <property type="entry name" value="TrpB-like_PALP"/>
</dbReference>
<reference evidence="7" key="1">
    <citation type="journal article" date="2014" name="FEMS Microbiol. Lett.">
        <title>Draft Genomic DNA Sequence of the Facultatively Methylotrophic Bacterium Acidomonas methanolica type strain MB58.</title>
        <authorList>
            <person name="Higashiura N."/>
            <person name="Hadano H."/>
            <person name="Hirakawa H."/>
            <person name="Matsutani M."/>
            <person name="Takabe S."/>
            <person name="Matsushita K."/>
            <person name="Azuma Y."/>
        </authorList>
    </citation>
    <scope>NUCLEOTIDE SEQUENCE [LARGE SCALE GENOMIC DNA]</scope>
    <source>
        <strain evidence="7">MB58</strain>
    </source>
</reference>
<dbReference type="GO" id="GO:0009097">
    <property type="term" value="P:isoleucine biosynthetic process"/>
    <property type="evidence" value="ECO:0007669"/>
    <property type="project" value="TreeGrafter"/>
</dbReference>
<gene>
    <name evidence="6" type="ORF">Amme_203_001</name>
</gene>
<dbReference type="PANTHER" id="PTHR48078:SF6">
    <property type="entry name" value="L-THREONINE DEHYDRATASE CATABOLIC TDCB"/>
    <property type="match status" value="1"/>
</dbReference>
<name>A0A023D9U7_ACIMT</name>
<dbReference type="PANTHER" id="PTHR48078">
    <property type="entry name" value="THREONINE DEHYDRATASE, MITOCHONDRIAL-RELATED"/>
    <property type="match status" value="1"/>
</dbReference>
<dbReference type="FunFam" id="3.40.50.1100:FF:000005">
    <property type="entry name" value="Threonine dehydratase catabolic"/>
    <property type="match status" value="1"/>
</dbReference>
<dbReference type="OrthoDB" id="9811476at2"/>
<comment type="similarity">
    <text evidence="2">Belongs to the serine/threonine dehydratase family.</text>
</comment>
<keyword evidence="3" id="KW-0663">Pyridoxal phosphate</keyword>
<dbReference type="Pfam" id="PF01842">
    <property type="entry name" value="ACT"/>
    <property type="match status" value="1"/>
</dbReference>
<organism evidence="6 7">
    <name type="scientific">Acidomonas methanolica NBRC 104435</name>
    <dbReference type="NCBI Taxonomy" id="1231351"/>
    <lineage>
        <taxon>Bacteria</taxon>
        <taxon>Pseudomonadati</taxon>
        <taxon>Pseudomonadota</taxon>
        <taxon>Alphaproteobacteria</taxon>
        <taxon>Acetobacterales</taxon>
        <taxon>Acetobacteraceae</taxon>
        <taxon>Acidomonas</taxon>
    </lineage>
</organism>
<keyword evidence="7" id="KW-1185">Reference proteome</keyword>
<dbReference type="InterPro" id="IPR002912">
    <property type="entry name" value="ACT_dom"/>
</dbReference>
<evidence type="ECO:0000259" key="5">
    <source>
        <dbReference type="PROSITE" id="PS51671"/>
    </source>
</evidence>
<dbReference type="EMBL" id="BAND01000187">
    <property type="protein sequence ID" value="GAJ30596.1"/>
    <property type="molecule type" value="Genomic_DNA"/>
</dbReference>